<evidence type="ECO:0000256" key="16">
    <source>
        <dbReference type="SAM" id="Phobius"/>
    </source>
</evidence>
<evidence type="ECO:0000313" key="17">
    <source>
        <dbReference type="EMBL" id="KAG8539705.1"/>
    </source>
</evidence>
<accession>A0AAV6YXJ6</accession>
<evidence type="ECO:0000256" key="2">
    <source>
        <dbReference type="ARBA" id="ARBA00004567"/>
    </source>
</evidence>
<evidence type="ECO:0000256" key="15">
    <source>
        <dbReference type="ARBA" id="ARBA00031201"/>
    </source>
</evidence>
<evidence type="ECO:0000256" key="14">
    <source>
        <dbReference type="ARBA" id="ARBA00025441"/>
    </source>
</evidence>
<keyword evidence="8" id="KW-0653">Protein transport</keyword>
<evidence type="ECO:0000256" key="13">
    <source>
        <dbReference type="ARBA" id="ARBA00023242"/>
    </source>
</evidence>
<reference evidence="17" key="1">
    <citation type="thesis" date="2020" institute="ProQuest LLC" country="789 East Eisenhower Parkway, Ann Arbor, MI, USA">
        <title>Comparative Genomics and Chromosome Evolution.</title>
        <authorList>
            <person name="Mudd A.B."/>
        </authorList>
    </citation>
    <scope>NUCLEOTIDE SEQUENCE</scope>
    <source>
        <strain evidence="17">237g6f4</strain>
        <tissue evidence="17">Blood</tissue>
    </source>
</reference>
<organism evidence="17 18">
    <name type="scientific">Engystomops pustulosus</name>
    <name type="common">Tungara frog</name>
    <name type="synonym">Physalaemus pustulosus</name>
    <dbReference type="NCBI Taxonomy" id="76066"/>
    <lineage>
        <taxon>Eukaryota</taxon>
        <taxon>Metazoa</taxon>
        <taxon>Chordata</taxon>
        <taxon>Craniata</taxon>
        <taxon>Vertebrata</taxon>
        <taxon>Euteleostomi</taxon>
        <taxon>Amphibia</taxon>
        <taxon>Batrachia</taxon>
        <taxon>Anura</taxon>
        <taxon>Neobatrachia</taxon>
        <taxon>Hyloidea</taxon>
        <taxon>Leptodactylidae</taxon>
        <taxon>Leiuperinae</taxon>
        <taxon>Engystomops</taxon>
    </lineage>
</organism>
<keyword evidence="12 16" id="KW-0472">Membrane</keyword>
<evidence type="ECO:0000256" key="8">
    <source>
        <dbReference type="ARBA" id="ARBA00022927"/>
    </source>
</evidence>
<evidence type="ECO:0000256" key="4">
    <source>
        <dbReference type="ARBA" id="ARBA00017534"/>
    </source>
</evidence>
<keyword evidence="18" id="KW-1185">Reference proteome</keyword>
<dbReference type="EMBL" id="WNYA01013436">
    <property type="protein sequence ID" value="KAG8539705.1"/>
    <property type="molecule type" value="Genomic_DNA"/>
</dbReference>
<protein>
    <recommendedName>
        <fullName evidence="4">Nucleoporin NDC1</fullName>
    </recommendedName>
    <alternativeName>
        <fullName evidence="15">Transmembrane protein 48</fullName>
    </alternativeName>
</protein>
<dbReference type="GO" id="GO:0006999">
    <property type="term" value="P:nuclear pore organization"/>
    <property type="evidence" value="ECO:0007669"/>
    <property type="project" value="TreeGrafter"/>
</dbReference>
<feature type="transmembrane region" description="Helical" evidence="16">
    <location>
        <begin position="12"/>
        <end position="32"/>
    </location>
</feature>
<evidence type="ECO:0000256" key="12">
    <source>
        <dbReference type="ARBA" id="ARBA00023136"/>
    </source>
</evidence>
<dbReference type="AlphaFoldDB" id="A0AAV6YXJ6"/>
<evidence type="ECO:0000256" key="11">
    <source>
        <dbReference type="ARBA" id="ARBA00023132"/>
    </source>
</evidence>
<comment type="similarity">
    <text evidence="3">Belongs to the NDC1 family.</text>
</comment>
<evidence type="ECO:0000313" key="18">
    <source>
        <dbReference type="Proteomes" id="UP000824782"/>
    </source>
</evidence>
<feature type="transmembrane region" description="Helical" evidence="16">
    <location>
        <begin position="62"/>
        <end position="82"/>
    </location>
</feature>
<evidence type="ECO:0000256" key="9">
    <source>
        <dbReference type="ARBA" id="ARBA00022989"/>
    </source>
</evidence>
<evidence type="ECO:0000256" key="7">
    <source>
        <dbReference type="ARBA" id="ARBA00022816"/>
    </source>
</evidence>
<dbReference type="GO" id="GO:0051028">
    <property type="term" value="P:mRNA transport"/>
    <property type="evidence" value="ECO:0007669"/>
    <property type="project" value="UniProtKB-KW"/>
</dbReference>
<feature type="transmembrane region" description="Helical" evidence="16">
    <location>
        <begin position="164"/>
        <end position="186"/>
    </location>
</feature>
<dbReference type="GO" id="GO:0030674">
    <property type="term" value="F:protein-macromolecule adaptor activity"/>
    <property type="evidence" value="ECO:0007669"/>
    <property type="project" value="TreeGrafter"/>
</dbReference>
<evidence type="ECO:0000256" key="3">
    <source>
        <dbReference type="ARBA" id="ARBA00005760"/>
    </source>
</evidence>
<keyword evidence="13" id="KW-0539">Nucleus</keyword>
<evidence type="ECO:0000256" key="10">
    <source>
        <dbReference type="ARBA" id="ARBA00023010"/>
    </source>
</evidence>
<comment type="function">
    <text evidence="14">Component of the nuclear pore complex (NPC), which plays a key role in de novo assembly and insertion of NPC in the nuclear envelope. Required for NPC and nuclear envelope assembly, possibly by forming a link between the nuclear envelope membrane and soluble nucleoporins, thereby anchoring the NPC in the membrane.</text>
</comment>
<gene>
    <name evidence="17" type="ORF">GDO81_020503</name>
</gene>
<keyword evidence="7" id="KW-0509">mRNA transport</keyword>
<dbReference type="Pfam" id="PF09531">
    <property type="entry name" value="Ndc1_Nup"/>
    <property type="match status" value="1"/>
</dbReference>
<dbReference type="PANTHER" id="PTHR13269:SF6">
    <property type="entry name" value="NUCLEOPORIN NDC1"/>
    <property type="match status" value="1"/>
</dbReference>
<name>A0AAV6YXJ6_ENGPU</name>
<dbReference type="InterPro" id="IPR019049">
    <property type="entry name" value="Nucleoporin_prot_Ndc1/Nup"/>
</dbReference>
<comment type="caution">
    <text evidence="17">The sequence shown here is derived from an EMBL/GenBank/DDBJ whole genome shotgun (WGS) entry which is preliminary data.</text>
</comment>
<keyword evidence="9 16" id="KW-1133">Transmembrane helix</keyword>
<keyword evidence="5" id="KW-0813">Transport</keyword>
<dbReference type="GO" id="GO:0015031">
    <property type="term" value="P:protein transport"/>
    <property type="evidence" value="ECO:0007669"/>
    <property type="project" value="UniProtKB-KW"/>
</dbReference>
<evidence type="ECO:0000256" key="5">
    <source>
        <dbReference type="ARBA" id="ARBA00022448"/>
    </source>
</evidence>
<evidence type="ECO:0000256" key="6">
    <source>
        <dbReference type="ARBA" id="ARBA00022692"/>
    </source>
</evidence>
<evidence type="ECO:0000256" key="1">
    <source>
        <dbReference type="ARBA" id="ARBA00004232"/>
    </source>
</evidence>
<dbReference type="GO" id="GO:0031965">
    <property type="term" value="C:nuclear membrane"/>
    <property type="evidence" value="ECO:0007669"/>
    <property type="project" value="UniProtKB-SubCell"/>
</dbReference>
<dbReference type="PANTHER" id="PTHR13269">
    <property type="entry name" value="NUCLEOPORIN NDC1"/>
    <property type="match status" value="1"/>
</dbReference>
<keyword evidence="10" id="KW-0811">Translocation</keyword>
<keyword evidence="11" id="KW-0906">Nuclear pore complex</keyword>
<dbReference type="Proteomes" id="UP000824782">
    <property type="component" value="Unassembled WGS sequence"/>
</dbReference>
<comment type="subcellular location">
    <subcellularLocation>
        <location evidence="1">Nucleus membrane</location>
        <topology evidence="1">Multi-pass membrane protein</topology>
    </subcellularLocation>
    <subcellularLocation>
        <location evidence="2">Nucleus</location>
        <location evidence="2">Nuclear pore complex</location>
    </subcellularLocation>
</comment>
<proteinExistence type="inferred from homology"/>
<sequence>MMGLILLPQHVLHSVVHAAMGVLVFWCCTVLGRSQYQGLAIPCSPEPSPGATIPAMCVNERYLFLLLTGGFMGYTYSLRYFLHNMNCLSFPSVQQFKYLQFRQTVPKLLKLSCVQSLYLTRNFAAVYFFLGYIPRKWIQSVLNLQMDQHLPPLDTVRGLLDLSLFYQIWLSGVFLLTTWYIVWLLFQIYTTEVSRMDVMDGIRWCSYRGLLWTDLM</sequence>
<dbReference type="GO" id="GO:0070762">
    <property type="term" value="C:nuclear pore transmembrane ring"/>
    <property type="evidence" value="ECO:0007669"/>
    <property type="project" value="TreeGrafter"/>
</dbReference>
<keyword evidence="6 16" id="KW-0812">Transmembrane</keyword>